<evidence type="ECO:0000313" key="3">
    <source>
        <dbReference type="Proteomes" id="UP000244932"/>
    </source>
</evidence>
<accession>A0A2R8A929</accession>
<proteinExistence type="predicted"/>
<evidence type="ECO:0000256" key="1">
    <source>
        <dbReference type="SAM" id="MobiDB-lite"/>
    </source>
</evidence>
<keyword evidence="3" id="KW-1185">Reference proteome</keyword>
<feature type="region of interest" description="Disordered" evidence="1">
    <location>
        <begin position="1"/>
        <end position="23"/>
    </location>
</feature>
<protein>
    <recommendedName>
        <fullName evidence="4">ABM domain-containing protein</fullName>
    </recommendedName>
</protein>
<evidence type="ECO:0008006" key="4">
    <source>
        <dbReference type="Google" id="ProtNLM"/>
    </source>
</evidence>
<dbReference type="EMBL" id="OMKW01000001">
    <property type="protein sequence ID" value="SPF28733.1"/>
    <property type="molecule type" value="Genomic_DNA"/>
</dbReference>
<gene>
    <name evidence="2" type="ORF">POI8812_01036</name>
</gene>
<organism evidence="2 3">
    <name type="scientific">Pontivivens insulae</name>
    <dbReference type="NCBI Taxonomy" id="1639689"/>
    <lineage>
        <taxon>Bacteria</taxon>
        <taxon>Pseudomonadati</taxon>
        <taxon>Pseudomonadota</taxon>
        <taxon>Alphaproteobacteria</taxon>
        <taxon>Rhodobacterales</taxon>
        <taxon>Paracoccaceae</taxon>
        <taxon>Pontivivens</taxon>
    </lineage>
</organism>
<dbReference type="RefSeq" id="WP_108781407.1">
    <property type="nucleotide sequence ID" value="NZ_OMKW01000001.1"/>
</dbReference>
<dbReference type="AlphaFoldDB" id="A0A2R8A929"/>
<dbReference type="Proteomes" id="UP000244932">
    <property type="component" value="Unassembled WGS sequence"/>
</dbReference>
<reference evidence="2 3" key="1">
    <citation type="submission" date="2018-03" db="EMBL/GenBank/DDBJ databases">
        <authorList>
            <person name="Keele B.F."/>
        </authorList>
    </citation>
    <scope>NUCLEOTIDE SEQUENCE [LARGE SCALE GENOMIC DNA]</scope>
    <source>
        <strain evidence="2 3">CeCT 8812</strain>
    </source>
</reference>
<sequence>MTKAGPSGAFSGPAVAIPGRDQPRERVDLAKATQSGLHPRLRAWSMVTRISTWQVSDPGRLRGQLEQKRDAIAALPGVVSCHVAWTPDGNGITFAVFSSESAAAAFDALPIFADTDGLISPLSTAVYPNVVALK</sequence>
<evidence type="ECO:0000313" key="2">
    <source>
        <dbReference type="EMBL" id="SPF28733.1"/>
    </source>
</evidence>
<name>A0A2R8A929_9RHOB</name>